<protein>
    <submittedName>
        <fullName evidence="1">Uncharacterized protein</fullName>
    </submittedName>
</protein>
<reference evidence="1" key="1">
    <citation type="journal article" date="2023" name="Mol. Phylogenet. Evol.">
        <title>Genome-scale phylogeny and comparative genomics of the fungal order Sordariales.</title>
        <authorList>
            <person name="Hensen N."/>
            <person name="Bonometti L."/>
            <person name="Westerberg I."/>
            <person name="Brannstrom I.O."/>
            <person name="Guillou S."/>
            <person name="Cros-Aarteil S."/>
            <person name="Calhoun S."/>
            <person name="Haridas S."/>
            <person name="Kuo A."/>
            <person name="Mondo S."/>
            <person name="Pangilinan J."/>
            <person name="Riley R."/>
            <person name="LaButti K."/>
            <person name="Andreopoulos B."/>
            <person name="Lipzen A."/>
            <person name="Chen C."/>
            <person name="Yan M."/>
            <person name="Daum C."/>
            <person name="Ng V."/>
            <person name="Clum A."/>
            <person name="Steindorff A."/>
            <person name="Ohm R.A."/>
            <person name="Martin F."/>
            <person name="Silar P."/>
            <person name="Natvig D.O."/>
            <person name="Lalanne C."/>
            <person name="Gautier V."/>
            <person name="Ament-Velasquez S.L."/>
            <person name="Kruys A."/>
            <person name="Hutchinson M.I."/>
            <person name="Powell A.J."/>
            <person name="Barry K."/>
            <person name="Miller A.N."/>
            <person name="Grigoriev I.V."/>
            <person name="Debuchy R."/>
            <person name="Gladieux P."/>
            <person name="Hiltunen Thoren M."/>
            <person name="Johannesson H."/>
        </authorList>
    </citation>
    <scope>NUCLEOTIDE SEQUENCE</scope>
    <source>
        <strain evidence="1">FGSC 1904</strain>
    </source>
</reference>
<comment type="caution">
    <text evidence="1">The sequence shown here is derived from an EMBL/GenBank/DDBJ whole genome shotgun (WGS) entry which is preliminary data.</text>
</comment>
<gene>
    <name evidence="1" type="ORF">B0T20DRAFT_395197</name>
</gene>
<sequence length="244" mass="27222">MQAESASRPGLIGHNQQLVKGSIMPLPRQPSTGIPSTMELGNTSSTAFQLRNKTKHLPFPEHSTGQWTKDRVPTDRSITRDVLSQATLGALLLVSRAKDSVSVFLGRRRRCAFDLDSFVVESAWVGKEDKEVDSGLLENHSIFPQSGRPPPSTPVYPPALGYLPLRPLSNCFLAHIFIPVVTLSLMGGSGWKLQWIMPWKVVERRQCRTIRQKKVVEDTEAASKDNVVEEALEERRVLGLWKTT</sequence>
<evidence type="ECO:0000313" key="1">
    <source>
        <dbReference type="EMBL" id="KAK3396688.1"/>
    </source>
</evidence>
<dbReference type="Proteomes" id="UP001281003">
    <property type="component" value="Unassembled WGS sequence"/>
</dbReference>
<keyword evidence="2" id="KW-1185">Reference proteome</keyword>
<reference evidence="1" key="2">
    <citation type="submission" date="2023-07" db="EMBL/GenBank/DDBJ databases">
        <authorList>
            <consortium name="Lawrence Berkeley National Laboratory"/>
            <person name="Haridas S."/>
            <person name="Hensen N."/>
            <person name="Bonometti L."/>
            <person name="Westerberg I."/>
            <person name="Brannstrom I.O."/>
            <person name="Guillou S."/>
            <person name="Cros-Aarteil S."/>
            <person name="Calhoun S."/>
            <person name="Kuo A."/>
            <person name="Mondo S."/>
            <person name="Pangilinan J."/>
            <person name="Riley R."/>
            <person name="LaButti K."/>
            <person name="Andreopoulos B."/>
            <person name="Lipzen A."/>
            <person name="Chen C."/>
            <person name="Yanf M."/>
            <person name="Daum C."/>
            <person name="Ng V."/>
            <person name="Clum A."/>
            <person name="Steindorff A."/>
            <person name="Ohm R."/>
            <person name="Martin F."/>
            <person name="Silar P."/>
            <person name="Natvig D."/>
            <person name="Lalanne C."/>
            <person name="Gautier V."/>
            <person name="Ament-velasquez S.L."/>
            <person name="Kruys A."/>
            <person name="Hutchinson M.I."/>
            <person name="Powell A.J."/>
            <person name="Barry K."/>
            <person name="Miller A.N."/>
            <person name="Grigoriev I.V."/>
            <person name="Debuchy R."/>
            <person name="Gladieux P."/>
            <person name="Thoren M.H."/>
            <person name="Johannesson H."/>
        </authorList>
    </citation>
    <scope>NUCLEOTIDE SEQUENCE</scope>
    <source>
        <strain evidence="1">FGSC 1904</strain>
    </source>
</reference>
<accession>A0AAE0PB81</accession>
<dbReference type="AlphaFoldDB" id="A0AAE0PB81"/>
<proteinExistence type="predicted"/>
<dbReference type="EMBL" id="JAUTDP010000009">
    <property type="protein sequence ID" value="KAK3396688.1"/>
    <property type="molecule type" value="Genomic_DNA"/>
</dbReference>
<organism evidence="1 2">
    <name type="scientific">Sordaria brevicollis</name>
    <dbReference type="NCBI Taxonomy" id="83679"/>
    <lineage>
        <taxon>Eukaryota</taxon>
        <taxon>Fungi</taxon>
        <taxon>Dikarya</taxon>
        <taxon>Ascomycota</taxon>
        <taxon>Pezizomycotina</taxon>
        <taxon>Sordariomycetes</taxon>
        <taxon>Sordariomycetidae</taxon>
        <taxon>Sordariales</taxon>
        <taxon>Sordariaceae</taxon>
        <taxon>Sordaria</taxon>
    </lineage>
</organism>
<name>A0AAE0PB81_SORBR</name>
<evidence type="ECO:0000313" key="2">
    <source>
        <dbReference type="Proteomes" id="UP001281003"/>
    </source>
</evidence>